<dbReference type="Proteomes" id="UP000789706">
    <property type="component" value="Unassembled WGS sequence"/>
</dbReference>
<accession>A0A9N8VF67</accession>
<gene>
    <name evidence="1" type="ORF">DEBURN_LOCUS1919</name>
</gene>
<dbReference type="Gene3D" id="1.10.30.10">
    <property type="entry name" value="High mobility group box domain"/>
    <property type="match status" value="1"/>
</dbReference>
<dbReference type="InterPro" id="IPR036910">
    <property type="entry name" value="HMG_box_dom_sf"/>
</dbReference>
<reference evidence="1" key="1">
    <citation type="submission" date="2021-06" db="EMBL/GenBank/DDBJ databases">
        <authorList>
            <person name="Kallberg Y."/>
            <person name="Tangrot J."/>
            <person name="Rosling A."/>
        </authorList>
    </citation>
    <scope>NUCLEOTIDE SEQUENCE</scope>
    <source>
        <strain evidence="1">AZ414A</strain>
    </source>
</reference>
<protein>
    <submittedName>
        <fullName evidence="1">9939_t:CDS:1</fullName>
    </submittedName>
</protein>
<sequence length="279" mass="32768">MSTKSREFQFILGTSQSYKNSKTIEEEYFDQKIKVEKLLVNPAYSIYLSLEELTETSANSREGSKYTKNEREQPPRSLNPFMIFRKNFHKGLRKNKIKIQNDQNYNVKKADIISTLATQAWNEQENPAVYYLFIELADLAKKQYINKIPEIYVENLYMNDLMIFPNIEIVENQNTENTEIALEEENGCLECNNYYQLTSYSAPYDENFSSPPSENFEIYQKENMYINYTNYQLPSTTKEHVQLELIGSDNNGYFDNNFECGLSSTSYHLLPQFNFHSIP</sequence>
<dbReference type="AlphaFoldDB" id="A0A9N8VF67"/>
<dbReference type="OrthoDB" id="2434131at2759"/>
<evidence type="ECO:0000313" key="2">
    <source>
        <dbReference type="Proteomes" id="UP000789706"/>
    </source>
</evidence>
<name>A0A9N8VF67_9GLOM</name>
<comment type="caution">
    <text evidence="1">The sequence shown here is derived from an EMBL/GenBank/DDBJ whole genome shotgun (WGS) entry which is preliminary data.</text>
</comment>
<keyword evidence="2" id="KW-1185">Reference proteome</keyword>
<organism evidence="1 2">
    <name type="scientific">Diversispora eburnea</name>
    <dbReference type="NCBI Taxonomy" id="1213867"/>
    <lineage>
        <taxon>Eukaryota</taxon>
        <taxon>Fungi</taxon>
        <taxon>Fungi incertae sedis</taxon>
        <taxon>Mucoromycota</taxon>
        <taxon>Glomeromycotina</taxon>
        <taxon>Glomeromycetes</taxon>
        <taxon>Diversisporales</taxon>
        <taxon>Diversisporaceae</taxon>
        <taxon>Diversispora</taxon>
    </lineage>
</organism>
<proteinExistence type="predicted"/>
<dbReference type="EMBL" id="CAJVPK010000096">
    <property type="protein sequence ID" value="CAG8447856.1"/>
    <property type="molecule type" value="Genomic_DNA"/>
</dbReference>
<evidence type="ECO:0000313" key="1">
    <source>
        <dbReference type="EMBL" id="CAG8447856.1"/>
    </source>
</evidence>